<sequence>MLFLSALCTVAATAGFALVSAQEAGRFGTVTVSPSGDSLAPNEVITVTYNSSFATQQPLFVDFYLEGTFSDGNAAPNLLISRNTYGAHQTLLVQNETLPNFGFLGDVHYTLWAFVAYNQDGLTEIRGVQAP</sequence>
<proteinExistence type="predicted"/>
<feature type="chain" id="PRO_5002207963" description="Signal sequence receptor subunit alpha" evidence="1">
    <location>
        <begin position="22"/>
        <end position="131"/>
    </location>
</feature>
<dbReference type="AlphaFoldDB" id="A0A0D0CIT0"/>
<dbReference type="HOGENOM" id="CLU_148857_0_0_1"/>
<dbReference type="Proteomes" id="UP000053593">
    <property type="component" value="Unassembled WGS sequence"/>
</dbReference>
<evidence type="ECO:0000313" key="2">
    <source>
        <dbReference type="EMBL" id="KIK62589.1"/>
    </source>
</evidence>
<keyword evidence="1" id="KW-0732">Signal</keyword>
<name>A0A0D0CIT0_9AGAR</name>
<evidence type="ECO:0008006" key="4">
    <source>
        <dbReference type="Google" id="ProtNLM"/>
    </source>
</evidence>
<accession>A0A0D0CIT0</accession>
<evidence type="ECO:0000256" key="1">
    <source>
        <dbReference type="SAM" id="SignalP"/>
    </source>
</evidence>
<reference evidence="2 3" key="1">
    <citation type="submission" date="2014-04" db="EMBL/GenBank/DDBJ databases">
        <title>Evolutionary Origins and Diversification of the Mycorrhizal Mutualists.</title>
        <authorList>
            <consortium name="DOE Joint Genome Institute"/>
            <consortium name="Mycorrhizal Genomics Consortium"/>
            <person name="Kohler A."/>
            <person name="Kuo A."/>
            <person name="Nagy L.G."/>
            <person name="Floudas D."/>
            <person name="Copeland A."/>
            <person name="Barry K.W."/>
            <person name="Cichocki N."/>
            <person name="Veneault-Fourrey C."/>
            <person name="LaButti K."/>
            <person name="Lindquist E.A."/>
            <person name="Lipzen A."/>
            <person name="Lundell T."/>
            <person name="Morin E."/>
            <person name="Murat C."/>
            <person name="Riley R."/>
            <person name="Ohm R."/>
            <person name="Sun H."/>
            <person name="Tunlid A."/>
            <person name="Henrissat B."/>
            <person name="Grigoriev I.V."/>
            <person name="Hibbett D.S."/>
            <person name="Martin F."/>
        </authorList>
    </citation>
    <scope>NUCLEOTIDE SEQUENCE [LARGE SCALE GENOMIC DNA]</scope>
    <source>
        <strain evidence="2 3">FD-317 M1</strain>
    </source>
</reference>
<dbReference type="EMBL" id="KN834767">
    <property type="protein sequence ID" value="KIK62589.1"/>
    <property type="molecule type" value="Genomic_DNA"/>
</dbReference>
<keyword evidence="3" id="KW-1185">Reference proteome</keyword>
<dbReference type="OrthoDB" id="3043660at2759"/>
<protein>
    <recommendedName>
        <fullName evidence="4">Signal sequence receptor subunit alpha</fullName>
    </recommendedName>
</protein>
<feature type="signal peptide" evidence="1">
    <location>
        <begin position="1"/>
        <end position="21"/>
    </location>
</feature>
<evidence type="ECO:0000313" key="3">
    <source>
        <dbReference type="Proteomes" id="UP000053593"/>
    </source>
</evidence>
<organism evidence="2 3">
    <name type="scientific">Collybiopsis luxurians FD-317 M1</name>
    <dbReference type="NCBI Taxonomy" id="944289"/>
    <lineage>
        <taxon>Eukaryota</taxon>
        <taxon>Fungi</taxon>
        <taxon>Dikarya</taxon>
        <taxon>Basidiomycota</taxon>
        <taxon>Agaricomycotina</taxon>
        <taxon>Agaricomycetes</taxon>
        <taxon>Agaricomycetidae</taxon>
        <taxon>Agaricales</taxon>
        <taxon>Marasmiineae</taxon>
        <taxon>Omphalotaceae</taxon>
        <taxon>Collybiopsis</taxon>
        <taxon>Collybiopsis luxurians</taxon>
    </lineage>
</organism>
<gene>
    <name evidence="2" type="ORF">GYMLUDRAFT_58316</name>
</gene>